<organism evidence="1 2">
    <name type="scientific">Streptosporangium album</name>
    <dbReference type="NCBI Taxonomy" id="47479"/>
    <lineage>
        <taxon>Bacteria</taxon>
        <taxon>Bacillati</taxon>
        <taxon>Actinomycetota</taxon>
        <taxon>Actinomycetes</taxon>
        <taxon>Streptosporangiales</taxon>
        <taxon>Streptosporangiaceae</taxon>
        <taxon>Streptosporangium</taxon>
    </lineage>
</organism>
<evidence type="ECO:0000313" key="2">
    <source>
        <dbReference type="Proteomes" id="UP000534286"/>
    </source>
</evidence>
<dbReference type="RefSeq" id="WP_221466637.1">
    <property type="nucleotide sequence ID" value="NZ_BAABEK010000044.1"/>
</dbReference>
<accession>A0A7W7S2G3</accession>
<gene>
    <name evidence="1" type="ORF">FHR32_007084</name>
</gene>
<dbReference type="Pfam" id="PF19450">
    <property type="entry name" value="DUF5988"/>
    <property type="match status" value="1"/>
</dbReference>
<dbReference type="Proteomes" id="UP000534286">
    <property type="component" value="Unassembled WGS sequence"/>
</dbReference>
<reference evidence="1 2" key="1">
    <citation type="submission" date="2020-08" db="EMBL/GenBank/DDBJ databases">
        <title>Sequencing the genomes of 1000 actinobacteria strains.</title>
        <authorList>
            <person name="Klenk H.-P."/>
        </authorList>
    </citation>
    <scope>NUCLEOTIDE SEQUENCE [LARGE SCALE GENOMIC DNA]</scope>
    <source>
        <strain evidence="1 2">DSM 43023</strain>
    </source>
</reference>
<evidence type="ECO:0000313" key="1">
    <source>
        <dbReference type="EMBL" id="MBB4942684.1"/>
    </source>
</evidence>
<dbReference type="InterPro" id="IPR046030">
    <property type="entry name" value="DUF5988"/>
</dbReference>
<dbReference type="AlphaFoldDB" id="A0A7W7S2G3"/>
<dbReference type="EMBL" id="JACHJU010000004">
    <property type="protein sequence ID" value="MBB4942684.1"/>
    <property type="molecule type" value="Genomic_DNA"/>
</dbReference>
<proteinExistence type="predicted"/>
<sequence length="69" mass="7680">MTSTRIVLDGGPQCSFKYGHVRLSGDGQEKVKIILGAGYEHFVHTGEFVVIDGENLPVFQWSERTKIAE</sequence>
<name>A0A7W7S2G3_9ACTN</name>
<keyword evidence="2" id="KW-1185">Reference proteome</keyword>
<comment type="caution">
    <text evidence="1">The sequence shown here is derived from an EMBL/GenBank/DDBJ whole genome shotgun (WGS) entry which is preliminary data.</text>
</comment>
<protein>
    <submittedName>
        <fullName evidence="1">Uncharacterized protein</fullName>
    </submittedName>
</protein>